<dbReference type="AlphaFoldDB" id="A0A8J8G526"/>
<name>A0A8J8G526_9FLAO</name>
<dbReference type="InterPro" id="IPR058148">
    <property type="entry name" value="M949_RS01915-like_dom"/>
</dbReference>
<dbReference type="EMBL" id="JABSNO010000002">
    <property type="protein sequence ID" value="NRS91283.1"/>
    <property type="molecule type" value="Genomic_DNA"/>
</dbReference>
<dbReference type="PROSITE" id="PS51257">
    <property type="entry name" value="PROKAR_LIPOPROTEIN"/>
    <property type="match status" value="1"/>
</dbReference>
<dbReference type="Proteomes" id="UP000610746">
    <property type="component" value="Unassembled WGS sequence"/>
</dbReference>
<comment type="caution">
    <text evidence="2">The sequence shown here is derived from an EMBL/GenBank/DDBJ whole genome shotgun (WGS) entry which is preliminary data.</text>
</comment>
<evidence type="ECO:0000256" key="1">
    <source>
        <dbReference type="SAM" id="SignalP"/>
    </source>
</evidence>
<keyword evidence="3" id="KW-1185">Reference proteome</keyword>
<sequence>MKKMIISFAVFFAVASCFAQDKSIAHSINKAAWEEEISPEVMAEMGIEYPIFKVFQYEDLKGEAMIVLTENNVSKNSKGEPVNTAISAFLLRGSNGNFTKEWENSHDISKDAQSESSIWYWSKYFDCMDVDNDTESETFLVFGTAGDNGFDDGRVFIEIYYEGKLISIEHQNAVKDMDRILLISPDFYKLPGVVQEKAKYKMKQMVTAKQAIFPNNWEQKMAAKKTEIRER</sequence>
<organism evidence="2 3">
    <name type="scientific">Frigoriflavimonas asaccharolytica</name>
    <dbReference type="NCBI Taxonomy" id="2735899"/>
    <lineage>
        <taxon>Bacteria</taxon>
        <taxon>Pseudomonadati</taxon>
        <taxon>Bacteroidota</taxon>
        <taxon>Flavobacteriia</taxon>
        <taxon>Flavobacteriales</taxon>
        <taxon>Weeksellaceae</taxon>
        <taxon>Frigoriflavimonas</taxon>
    </lineage>
</organism>
<reference evidence="2" key="1">
    <citation type="submission" date="2020-05" db="EMBL/GenBank/DDBJ databases">
        <title>Genomic Encyclopedia of Type Strains, Phase IV (KMG-V): Genome sequencing to study the core and pangenomes of soil and plant-associated prokaryotes.</title>
        <authorList>
            <person name="Whitman W."/>
        </authorList>
    </citation>
    <scope>NUCLEOTIDE SEQUENCE</scope>
    <source>
        <strain evidence="2">16F</strain>
    </source>
</reference>
<evidence type="ECO:0000313" key="3">
    <source>
        <dbReference type="Proteomes" id="UP000610746"/>
    </source>
</evidence>
<gene>
    <name evidence="2" type="ORF">HNQ03_000349</name>
</gene>
<keyword evidence="1" id="KW-0732">Signal</keyword>
<dbReference type="NCBIfam" id="NF046077">
    <property type="entry name" value="LPS_M949_RS01915"/>
    <property type="match status" value="1"/>
</dbReference>
<feature type="chain" id="PRO_5035256034" evidence="1">
    <location>
        <begin position="20"/>
        <end position="231"/>
    </location>
</feature>
<feature type="signal peptide" evidence="1">
    <location>
        <begin position="1"/>
        <end position="19"/>
    </location>
</feature>
<accession>A0A8J8G526</accession>
<evidence type="ECO:0000313" key="2">
    <source>
        <dbReference type="EMBL" id="NRS91283.1"/>
    </source>
</evidence>
<proteinExistence type="predicted"/>
<protein>
    <submittedName>
        <fullName evidence="2">Uncharacterized protein</fullName>
    </submittedName>
</protein>
<dbReference type="RefSeq" id="WP_173777918.1">
    <property type="nucleotide sequence ID" value="NZ_JABSNO010000002.1"/>
</dbReference>